<evidence type="ECO:0000256" key="2">
    <source>
        <dbReference type="SAM" id="Phobius"/>
    </source>
</evidence>
<accession>A0A239KID9</accession>
<keyword evidence="2" id="KW-0812">Transmembrane</keyword>
<organism evidence="3 4">
    <name type="scientific">Streptosporangium subroseum</name>
    <dbReference type="NCBI Taxonomy" id="106412"/>
    <lineage>
        <taxon>Bacteria</taxon>
        <taxon>Bacillati</taxon>
        <taxon>Actinomycetota</taxon>
        <taxon>Actinomycetes</taxon>
        <taxon>Streptosporangiales</taxon>
        <taxon>Streptosporangiaceae</taxon>
        <taxon>Streptosporangium</taxon>
    </lineage>
</organism>
<keyword evidence="2" id="KW-0472">Membrane</keyword>
<protein>
    <recommendedName>
        <fullName evidence="5">SAF domain-containing protein</fullName>
    </recommendedName>
</protein>
<keyword evidence="4" id="KW-1185">Reference proteome</keyword>
<dbReference type="Proteomes" id="UP000198282">
    <property type="component" value="Unassembled WGS sequence"/>
</dbReference>
<evidence type="ECO:0000313" key="4">
    <source>
        <dbReference type="Proteomes" id="UP000198282"/>
    </source>
</evidence>
<proteinExistence type="predicted"/>
<reference evidence="3 4" key="1">
    <citation type="submission" date="2017-06" db="EMBL/GenBank/DDBJ databases">
        <authorList>
            <person name="Kim H.J."/>
            <person name="Triplett B.A."/>
        </authorList>
    </citation>
    <scope>NUCLEOTIDE SEQUENCE [LARGE SCALE GENOMIC DNA]</scope>
    <source>
        <strain evidence="3 4">CGMCC 4.2132</strain>
    </source>
</reference>
<dbReference type="OrthoDB" id="3852227at2"/>
<feature type="region of interest" description="Disordered" evidence="1">
    <location>
        <begin position="1"/>
        <end position="44"/>
    </location>
</feature>
<feature type="transmembrane region" description="Helical" evidence="2">
    <location>
        <begin position="51"/>
        <end position="72"/>
    </location>
</feature>
<keyword evidence="2" id="KW-1133">Transmembrane helix</keyword>
<evidence type="ECO:0008006" key="5">
    <source>
        <dbReference type="Google" id="ProtNLM"/>
    </source>
</evidence>
<name>A0A239KID9_9ACTN</name>
<evidence type="ECO:0000313" key="3">
    <source>
        <dbReference type="EMBL" id="SNT18117.1"/>
    </source>
</evidence>
<evidence type="ECO:0000256" key="1">
    <source>
        <dbReference type="SAM" id="MobiDB-lite"/>
    </source>
</evidence>
<sequence length="242" mass="24878">MITLGVPLPMRTSEKPTGRVPVNADRQMSAGTLSGPASRKLPVPPRERKPALAALAILLILGGALATTLLVLRSGDRVSAIGIVRQIGAGQPFTAAVMKEVQIADTGIGYVAWADRARVAENFARVTIIPGTLLTREMVVSASRELGPGKAQVGLSLKPGQSPGTLERGDRVQIVYVPSRGGNSTAQSRVLAESALVDQVGTPGSSGSTGRVTVIVDSSISPTVVAYASSGEIALAELPGAR</sequence>
<gene>
    <name evidence="3" type="ORF">SAMN05216276_102781</name>
</gene>
<dbReference type="EMBL" id="FZOD01000027">
    <property type="protein sequence ID" value="SNT18117.1"/>
    <property type="molecule type" value="Genomic_DNA"/>
</dbReference>
<dbReference type="AlphaFoldDB" id="A0A239KID9"/>